<dbReference type="EMBL" id="ML210205">
    <property type="protein sequence ID" value="TFK24165.1"/>
    <property type="molecule type" value="Genomic_DNA"/>
</dbReference>
<protein>
    <recommendedName>
        <fullName evidence="5">Ricin B lectin domain-containing protein</fullName>
    </recommendedName>
</protein>
<reference evidence="3 4" key="1">
    <citation type="journal article" date="2019" name="Nat. Ecol. Evol.">
        <title>Megaphylogeny resolves global patterns of mushroom evolution.</title>
        <authorList>
            <person name="Varga T."/>
            <person name="Krizsan K."/>
            <person name="Foldi C."/>
            <person name="Dima B."/>
            <person name="Sanchez-Garcia M."/>
            <person name="Sanchez-Ramirez S."/>
            <person name="Szollosi G.J."/>
            <person name="Szarkandi J.G."/>
            <person name="Papp V."/>
            <person name="Albert L."/>
            <person name="Andreopoulos W."/>
            <person name="Angelini C."/>
            <person name="Antonin V."/>
            <person name="Barry K.W."/>
            <person name="Bougher N.L."/>
            <person name="Buchanan P."/>
            <person name="Buyck B."/>
            <person name="Bense V."/>
            <person name="Catcheside P."/>
            <person name="Chovatia M."/>
            <person name="Cooper J."/>
            <person name="Damon W."/>
            <person name="Desjardin D."/>
            <person name="Finy P."/>
            <person name="Geml J."/>
            <person name="Haridas S."/>
            <person name="Hughes K."/>
            <person name="Justo A."/>
            <person name="Karasinski D."/>
            <person name="Kautmanova I."/>
            <person name="Kiss B."/>
            <person name="Kocsube S."/>
            <person name="Kotiranta H."/>
            <person name="LaButti K.M."/>
            <person name="Lechner B.E."/>
            <person name="Liimatainen K."/>
            <person name="Lipzen A."/>
            <person name="Lukacs Z."/>
            <person name="Mihaltcheva S."/>
            <person name="Morgado L.N."/>
            <person name="Niskanen T."/>
            <person name="Noordeloos M.E."/>
            <person name="Ohm R.A."/>
            <person name="Ortiz-Santana B."/>
            <person name="Ovrebo C."/>
            <person name="Racz N."/>
            <person name="Riley R."/>
            <person name="Savchenko A."/>
            <person name="Shiryaev A."/>
            <person name="Soop K."/>
            <person name="Spirin V."/>
            <person name="Szebenyi C."/>
            <person name="Tomsovsky M."/>
            <person name="Tulloss R.E."/>
            <person name="Uehling J."/>
            <person name="Grigoriev I.V."/>
            <person name="Vagvolgyi C."/>
            <person name="Papp T."/>
            <person name="Martin F.M."/>
            <person name="Miettinen O."/>
            <person name="Hibbett D.S."/>
            <person name="Nagy L.G."/>
        </authorList>
    </citation>
    <scope>NUCLEOTIDE SEQUENCE [LARGE SCALE GENOMIC DNA]</scope>
    <source>
        <strain evidence="3 4">CBS 121175</strain>
    </source>
</reference>
<feature type="region of interest" description="Disordered" evidence="1">
    <location>
        <begin position="64"/>
        <end position="89"/>
    </location>
</feature>
<dbReference type="Proteomes" id="UP000307440">
    <property type="component" value="Unassembled WGS sequence"/>
</dbReference>
<keyword evidence="2" id="KW-0732">Signal</keyword>
<evidence type="ECO:0000256" key="2">
    <source>
        <dbReference type="SAM" id="SignalP"/>
    </source>
</evidence>
<feature type="chain" id="PRO_5022685481" description="Ricin B lectin domain-containing protein" evidence="2">
    <location>
        <begin position="25"/>
        <end position="260"/>
    </location>
</feature>
<accession>A0A5C3KVC7</accession>
<evidence type="ECO:0008006" key="5">
    <source>
        <dbReference type="Google" id="ProtNLM"/>
    </source>
</evidence>
<proteinExistence type="predicted"/>
<keyword evidence="4" id="KW-1185">Reference proteome</keyword>
<evidence type="ECO:0000313" key="4">
    <source>
        <dbReference type="Proteomes" id="UP000307440"/>
    </source>
</evidence>
<gene>
    <name evidence="3" type="ORF">FA15DRAFT_704815</name>
</gene>
<dbReference type="OrthoDB" id="3167181at2759"/>
<evidence type="ECO:0000256" key="1">
    <source>
        <dbReference type="SAM" id="MobiDB-lite"/>
    </source>
</evidence>
<evidence type="ECO:0000313" key="3">
    <source>
        <dbReference type="EMBL" id="TFK24165.1"/>
    </source>
</evidence>
<name>A0A5C3KVC7_COPMA</name>
<dbReference type="AlphaFoldDB" id="A0A5C3KVC7"/>
<feature type="signal peptide" evidence="2">
    <location>
        <begin position="1"/>
        <end position="24"/>
    </location>
</feature>
<sequence>MVNFAKSGLFVATLLLAFVNIVSGLKVPLRQLRRNAEESGIDVSDLKTNAERLRFGFPLMKPRNLSNPSKTLEARTGKHSPVPPTPGNDKKCLKVIKKNKKGQHEDVGFVAKDTISGLFKVKDKKKECLQVSVPKKANAPFDITILDERGAKKHLGLAGEDKYSSVYLVKTAQTGANSRPKKVGNSSDNLPYSESTVWSYDANSNKLSSVWWPKNGNKISVRTYLKEKDSKNLLHFVTKNDEFTRSEKDEYEVWLQPVDA</sequence>
<organism evidence="3 4">
    <name type="scientific">Coprinopsis marcescibilis</name>
    <name type="common">Agaric fungus</name>
    <name type="synonym">Psathyrella marcescibilis</name>
    <dbReference type="NCBI Taxonomy" id="230819"/>
    <lineage>
        <taxon>Eukaryota</taxon>
        <taxon>Fungi</taxon>
        <taxon>Dikarya</taxon>
        <taxon>Basidiomycota</taxon>
        <taxon>Agaricomycotina</taxon>
        <taxon>Agaricomycetes</taxon>
        <taxon>Agaricomycetidae</taxon>
        <taxon>Agaricales</taxon>
        <taxon>Agaricineae</taxon>
        <taxon>Psathyrellaceae</taxon>
        <taxon>Coprinopsis</taxon>
    </lineage>
</organism>